<evidence type="ECO:0000256" key="2">
    <source>
        <dbReference type="SAM" id="Coils"/>
    </source>
</evidence>
<reference evidence="5" key="1">
    <citation type="journal article" date="2021" name="Proc. Natl. Acad. Sci. U.S.A.">
        <title>A Catalog of Tens of Thousands of Viruses from Human Metagenomes Reveals Hidden Associations with Chronic Diseases.</title>
        <authorList>
            <person name="Tisza M.J."/>
            <person name="Buck C.B."/>
        </authorList>
    </citation>
    <scope>NUCLEOTIDE SEQUENCE</scope>
    <source>
        <strain evidence="5">CtAvK3</strain>
    </source>
</reference>
<evidence type="ECO:0000259" key="4">
    <source>
        <dbReference type="Pfam" id="PF10145"/>
    </source>
</evidence>
<feature type="compositionally biased region" description="Basic and acidic residues" evidence="3">
    <location>
        <begin position="179"/>
        <end position="192"/>
    </location>
</feature>
<organism evidence="5">
    <name type="scientific">Siphoviridae sp. ctAvK3</name>
    <dbReference type="NCBI Taxonomy" id="2826184"/>
    <lineage>
        <taxon>Viruses</taxon>
        <taxon>Duplodnaviria</taxon>
        <taxon>Heunggongvirae</taxon>
        <taxon>Uroviricota</taxon>
        <taxon>Caudoviricetes</taxon>
    </lineage>
</organism>
<evidence type="ECO:0000256" key="1">
    <source>
        <dbReference type="ARBA" id="ARBA00022465"/>
    </source>
</evidence>
<feature type="coiled-coil region" evidence="2">
    <location>
        <begin position="291"/>
        <end position="318"/>
    </location>
</feature>
<dbReference type="EMBL" id="BK014910">
    <property type="protein sequence ID" value="DAD81901.1"/>
    <property type="molecule type" value="Genomic_DNA"/>
</dbReference>
<keyword evidence="2" id="KW-0175">Coiled coil</keyword>
<feature type="coiled-coil region" evidence="2">
    <location>
        <begin position="2399"/>
        <end position="2476"/>
    </location>
</feature>
<keyword evidence="1" id="KW-1245">Viral tail assembly</keyword>
<feature type="region of interest" description="Disordered" evidence="3">
    <location>
        <begin position="179"/>
        <end position="207"/>
    </location>
</feature>
<feature type="coiled-coil region" evidence="2">
    <location>
        <begin position="128"/>
        <end position="176"/>
    </location>
</feature>
<dbReference type="PANTHER" id="PTHR45615">
    <property type="entry name" value="MYOSIN HEAVY CHAIN, NON-MUSCLE"/>
    <property type="match status" value="1"/>
</dbReference>
<dbReference type="InterPro" id="IPR010090">
    <property type="entry name" value="Phage_tape_meas"/>
</dbReference>
<feature type="coiled-coil region" evidence="2">
    <location>
        <begin position="1398"/>
        <end position="1454"/>
    </location>
</feature>
<name>A0A8S5MHS1_9CAUD</name>
<protein>
    <submittedName>
        <fullName evidence="5">Minor tail protein</fullName>
    </submittedName>
</protein>
<evidence type="ECO:0000313" key="5">
    <source>
        <dbReference type="EMBL" id="DAD81901.1"/>
    </source>
</evidence>
<feature type="region of interest" description="Disordered" evidence="3">
    <location>
        <begin position="65"/>
        <end position="86"/>
    </location>
</feature>
<dbReference type="NCBIfam" id="TIGR01760">
    <property type="entry name" value="tape_meas_TP901"/>
    <property type="match status" value="1"/>
</dbReference>
<proteinExistence type="predicted"/>
<feature type="coiled-coil region" evidence="2">
    <location>
        <begin position="2107"/>
        <end position="2134"/>
    </location>
</feature>
<feature type="domain" description="Phage tail tape measure protein" evidence="4">
    <location>
        <begin position="384"/>
        <end position="600"/>
    </location>
</feature>
<dbReference type="GO" id="GO:0098003">
    <property type="term" value="P:viral tail assembly"/>
    <property type="evidence" value="ECO:0007669"/>
    <property type="project" value="UniProtKB-KW"/>
</dbReference>
<dbReference type="Pfam" id="PF10145">
    <property type="entry name" value="PhageMin_Tail"/>
    <property type="match status" value="1"/>
</dbReference>
<dbReference type="PANTHER" id="PTHR45615:SF80">
    <property type="entry name" value="GRIP DOMAIN-CONTAINING PROTEIN"/>
    <property type="match status" value="1"/>
</dbReference>
<evidence type="ECO:0000256" key="3">
    <source>
        <dbReference type="SAM" id="MobiDB-lite"/>
    </source>
</evidence>
<keyword evidence="1" id="KW-1188">Viral release from host cell</keyword>
<accession>A0A8S5MHS1</accession>
<feature type="region of interest" description="Disordered" evidence="3">
    <location>
        <begin position="1798"/>
        <end position="1822"/>
    </location>
</feature>
<sequence length="2589" mass="284260">MADELKVLISAGMKDDGSVKKLQAQLDAMKKGVAIPVTLQISNGDQANLKQITSSLQSGVQQSISQGMDSGIKQASKKNKQSKKSGIDSWDFDITKASNAELAKMFNNQREWRRENAKDDQKWAKQSQAIYEREEKAAEAVLAKAEAQRVARLNAQQKAQAKQQEEQRKIQAQEDAAWREYQSEPDRQKQSDYEVGGRVWKDEQKQKQSALRDVEREAQKMQKEITSGWKDVEKQDQQDYDARVKVYETAQAKMSRMDSLKASHSELQAGGKLEEQFRELYKNFGNVTPDADNAASQLSDYTSQLNLLEAQLAKVNTQQVTFSDGLVQAGQSLASKFLSYESLSKMLGTFYNNLVKVNSAAVDLSVVTGTSGKELESYTKQAAQNAKDLSLGVADYITGTTMAARLGYNLQDSSELSETFNIYDKLAPDVKGVEDASKSIINAMKAFDIGASDAMGIVDKYVDVGNKYALSSGDIGAAMQRSAASLAAAGDTMDEGIGLIVGMTEINQDATRTGAALKTLSARLRGAKAELVAAGEDTDGMAESTSKLRTQIMALTNLDGTGGFDIMDEKGGFKSTYEMMKGIAKAYNQMDASSPNAAALLELISGKNRASDVAGLLKNFSQAEKAYETAQESSGVAMKNYDKYQKSLEARSNKTKSIIENLSLNVLDDGKIGTLYDGLNGLLEVIVKISETTQGIPTIAAAATAAITKFAPGLNAFGTAKGLKGENITTGLWGALALGQDGKAFQSYSGLLTQRLQSQEQTALGYLSSSGSMEEMLNKFRVAGATEGGLFAEISKNLDAVSGSAASAQQYITALSASMQSSVRQGGALGKVLKGIGTSLLNWGAMMVITTVISLALDALDQFANRAKYAQEALDAMSSKFKENSNDLEKSDDLIQQYGERYEQLAKHVDRKTNRNLGLSEEEYQEYLNIVNALGDSGLNIKIGTDINGNALLKLGTSMNGLSASMDGLKGAYEQQAAEDRKEILSGNQMENLAKTELFERVSDNYNYGKDSSEFVSVIDNAEQLLDAIKTEDSEVLWKYADQIATGNAQWLDQLGVDAEQLKEAFSPLWSDSQGLPSQLVAGNVAKFLKNEIGNQLQVGLDSQAAQRWAALSVAREKAQAAIEQGMYENPKLWANISDENKKLIASLPTLMGEDFYFKEENRHKKLLTDEELPQKAQEISNGLAWHPEALDALAQLSDQMNQWVEGTATYNDLFSSKGGSFWGLQDTLIAAFGEDLGKQLAGALRPSNIQQLMDQAGSHLDDASKAWDMTSDQLSFAATQLSGDVTNLSWDKFLDMYYEYKAGVEKTQKEMEDRQKQTLTGQWAALEAAQQKAEAYTGVLDASGKIVKDKYTTLDAKEQKAILGAGVLGGLKIDKKAVAQLQRENAAQNLVDGAAALAQYETDLADKQRIVNNLREKLVKVDDSHRSALEAQVQAAEDNVEAAQQDVNTQRLINLQNTRAAGAFQQLTDEGQIAVEQANNILSLVQDFNASGTIDWEKYGDLTPQESSAIFHQDASGYWYADEMAARQLIQQRYQKALTEGQAAYNKLLEDQKTKRAEIVDLQDKADASSKMRLEDARKELSVLQEQTKAAKLYVDTIKQGAEGKFNFSAVSGYGENGDDFRTNQQAIEALNSLWEKKQVYTNKGKAYADYLFGSAGADWRSWSQDKYEQVMKKVGAYNNEGELDASAFYKAAEKAGLFKNLGNGSFSLASNVTLDDFRNKVLGGYGSDQYIMDILNAFSEVTGVMVDLKNGALALREVGDLATDDKEPEVQKAELATIEASNATINAATVVIDGDVTGENSSTDTKDNAEPTTGAAVSGASQTATLGVNVQLDTGNANQEQADLQGNLEKTATKQVKIVPSNLVDQAQKLNSTLAAPISKSVALNVSGAIPSSSGLGPLGSLLPGASKPSKVDGGVSAGGNTLVGELAPEIIVSRKTGTWRLASYPQLTKLERGDIVFNGKQTEQILNGREDVPFGKSYDKGGTFGTSVPWKLKKRNGYNFKQFSWIPSTINAPPFIVFPKNSTGKIPDDLDGNGRGGGGKGGRKPFSWDDILEKWEDLYDWIPKALELAKKATTKLTDIIAEKIGDVMKNKAVDEAIASNKKQIDLNNKAYDRYMQQADKAQREMQLSNDIVDRIQHGTIDINEYDDDMKKRIENYKTWYEKAEACLETVEELKKQEKELALQKLTNITDYYEKKADRLEAILDENSAQLDYKAATGQEIVETDYDKSLSATQKKIDLLVEARNKYDQQFQALLAEGVLTQDSDEWHEYVANLEKYDQDIIQAKTDLSELVDTINNIDLTKLQYAYQSMSDLQSLMEAYMSFHSSQGTDATDEQYNALIRNGMDQIQNLQQQNAMLLQQQSGLDVLSEKWQELQNQIIGNENEIWSIKSAQEEWNDAIADLRIDRLQQEREELERTNDQYQRRKDLQDAQEEYERARTQRTKLIFRDGQGYVYENDQKALKDAQDKLDDLRHKETLAKIDDAIQAIEGQKKTNNIYDYSGQNVIGSFTNEQGSTLYGLIRDTAAINGMKATGMGFTSEGYKTAGANGGVTIQIGDIVLQDVQDADTLAQELIQKLPNKVLQAMYRK</sequence>